<dbReference type="Gene3D" id="3.40.50.300">
    <property type="entry name" value="P-loop containing nucleotide triphosphate hydrolases"/>
    <property type="match status" value="1"/>
</dbReference>
<dbReference type="Proteomes" id="UP001607151">
    <property type="component" value="Unassembled WGS sequence"/>
</dbReference>
<feature type="domain" description="ABC transmembrane type-1" evidence="9">
    <location>
        <begin position="156"/>
        <end position="432"/>
    </location>
</feature>
<evidence type="ECO:0000259" key="9">
    <source>
        <dbReference type="PROSITE" id="PS50929"/>
    </source>
</evidence>
<dbReference type="Pfam" id="PF00005">
    <property type="entry name" value="ABC_tran"/>
    <property type="match status" value="1"/>
</dbReference>
<proteinExistence type="predicted"/>
<keyword evidence="4" id="KW-0067">ATP-binding</keyword>
<organism evidence="10 11">
    <name type="scientific">Vibrio rumoiensis</name>
    <dbReference type="NCBI Taxonomy" id="76258"/>
    <lineage>
        <taxon>Bacteria</taxon>
        <taxon>Pseudomonadati</taxon>
        <taxon>Pseudomonadota</taxon>
        <taxon>Gammaproteobacteria</taxon>
        <taxon>Vibrionales</taxon>
        <taxon>Vibrionaceae</taxon>
        <taxon>Vibrio</taxon>
    </lineage>
</organism>
<dbReference type="InterPro" id="IPR003593">
    <property type="entry name" value="AAA+_ATPase"/>
</dbReference>
<comment type="subcellular location">
    <subcellularLocation>
        <location evidence="1">Cell membrane</location>
        <topology evidence="1">Multi-pass membrane protein</topology>
    </subcellularLocation>
</comment>
<dbReference type="InterPro" id="IPR036640">
    <property type="entry name" value="ABC1_TM_sf"/>
</dbReference>
<dbReference type="PROSITE" id="PS50929">
    <property type="entry name" value="ABC_TM1F"/>
    <property type="match status" value="1"/>
</dbReference>
<sequence>MTHMQQTAATPLLDETNIDYKHLLQHWLKELGLNAQQKNVQHNPELKLVDAVELVEQLKKFDISYVTDVVNKVNIQLTPYPFLIIDQQDGSAQLYRRRNNRLQRFDAQMQKWYGSDFNDLNTHSIAVLVERLPSKQLNMKSFSREMTKRSKWYRPVFFLSLLISVTGLSIPLFTMAVYDRVIGSQHSDILIPIAIGAGLAVFIYLICQLYRAYILTSVGNRFSRDLSNMTFHRLMSLPLMILHRVGMVNHINRMKNSEKVRSILIGPTGTSLIDLPFTAVVLIVIGLLSGWLVLVPIVMLLLNYLLMKLINKYTNDALPTVSNHYQDTMIELSKNVLLLKSGGSVQGWLKTLQHMNQENSRQNFLFAKRNGLNAAIGQAMSMFTALVTIFVGVFLVLNQSISPGALIACVMLIWRITGPAQMVFSSSLKFSMVKSAIKQFDSFMMVAIENNELRLAIPDEDQAPSLSVKQLTLRYSADSQPALSGVSFDVDAGEIVAIVGPNGCGKSSLLLSLLAAIEPQAGYITVNGKNIRQYDPQLFRRWVSFSPAETNLVAGSLADNLRSVKADASDEEIRQTLLMAGAEPLLNSVGGDIHAPLFNEQNIMMRSIDASTISLARVVLKDATYWLMDEPMSSCPVTTKLKFERLLDDMKGKKTIVFTTHDPVLIAKADKVVVMDKGSVVYAGPVQQPNNVSEELK</sequence>
<feature type="transmembrane region" description="Helical" evidence="7">
    <location>
        <begin position="277"/>
        <end position="302"/>
    </location>
</feature>
<dbReference type="InterPro" id="IPR003439">
    <property type="entry name" value="ABC_transporter-like_ATP-bd"/>
</dbReference>
<evidence type="ECO:0000259" key="8">
    <source>
        <dbReference type="PROSITE" id="PS50893"/>
    </source>
</evidence>
<evidence type="ECO:0000256" key="5">
    <source>
        <dbReference type="ARBA" id="ARBA00022989"/>
    </source>
</evidence>
<dbReference type="Pfam" id="PF00664">
    <property type="entry name" value="ABC_membrane"/>
    <property type="match status" value="1"/>
</dbReference>
<keyword evidence="11" id="KW-1185">Reference proteome</keyword>
<dbReference type="PANTHER" id="PTHR24221:SF248">
    <property type="entry name" value="ABC TRANSPORTER TRANSMEMBRANE REGION"/>
    <property type="match status" value="1"/>
</dbReference>
<keyword evidence="3" id="KW-0547">Nucleotide-binding</keyword>
<feature type="transmembrane region" description="Helical" evidence="7">
    <location>
        <begin position="371"/>
        <end position="397"/>
    </location>
</feature>
<name>A0ABW7J1M7_9VIBR</name>
<dbReference type="EMBL" id="JBIHSN010000003">
    <property type="protein sequence ID" value="MFH0266623.1"/>
    <property type="molecule type" value="Genomic_DNA"/>
</dbReference>
<evidence type="ECO:0000256" key="1">
    <source>
        <dbReference type="ARBA" id="ARBA00004651"/>
    </source>
</evidence>
<protein>
    <submittedName>
        <fullName evidence="10">Peptidase domain-containing ABC transporter</fullName>
    </submittedName>
</protein>
<evidence type="ECO:0000256" key="6">
    <source>
        <dbReference type="ARBA" id="ARBA00023136"/>
    </source>
</evidence>
<dbReference type="InterPro" id="IPR011527">
    <property type="entry name" value="ABC1_TM_dom"/>
</dbReference>
<comment type="caution">
    <text evidence="10">The sequence shown here is derived from an EMBL/GenBank/DDBJ whole genome shotgun (WGS) entry which is preliminary data.</text>
</comment>
<gene>
    <name evidence="10" type="ORF">ACGRQ9_14340</name>
</gene>
<feature type="transmembrane region" description="Helical" evidence="7">
    <location>
        <begin position="156"/>
        <end position="177"/>
    </location>
</feature>
<dbReference type="InterPro" id="IPR039421">
    <property type="entry name" value="Type_1_exporter"/>
</dbReference>
<accession>A0ABW7J1M7</accession>
<evidence type="ECO:0000256" key="4">
    <source>
        <dbReference type="ARBA" id="ARBA00022840"/>
    </source>
</evidence>
<dbReference type="PANTHER" id="PTHR24221">
    <property type="entry name" value="ATP-BINDING CASSETTE SUB-FAMILY B"/>
    <property type="match status" value="1"/>
</dbReference>
<evidence type="ECO:0000313" key="11">
    <source>
        <dbReference type="Proteomes" id="UP001607151"/>
    </source>
</evidence>
<dbReference type="RefSeq" id="WP_394608325.1">
    <property type="nucleotide sequence ID" value="NZ_JBIHSJ010000004.1"/>
</dbReference>
<keyword evidence="6 7" id="KW-0472">Membrane</keyword>
<dbReference type="SUPFAM" id="SSF90123">
    <property type="entry name" value="ABC transporter transmembrane region"/>
    <property type="match status" value="1"/>
</dbReference>
<reference evidence="10 11" key="1">
    <citation type="submission" date="2024-10" db="EMBL/GenBank/DDBJ databases">
        <authorList>
            <person name="Yibar A."/>
            <person name="Saticioglu I.B."/>
            <person name="Duman M."/>
            <person name="Ajmi N."/>
            <person name="Gurler F."/>
            <person name="Ay H."/>
            <person name="Onuk E."/>
            <person name="Guler S."/>
            <person name="Romalde J.L."/>
        </authorList>
    </citation>
    <scope>NUCLEOTIDE SEQUENCE [LARGE SCALE GENOMIC DNA]</scope>
    <source>
        <strain evidence="10 11">14-MA-B</strain>
    </source>
</reference>
<evidence type="ECO:0000256" key="7">
    <source>
        <dbReference type="SAM" id="Phobius"/>
    </source>
</evidence>
<dbReference type="Gene3D" id="1.20.1560.10">
    <property type="entry name" value="ABC transporter type 1, transmembrane domain"/>
    <property type="match status" value="1"/>
</dbReference>
<dbReference type="SUPFAM" id="SSF52540">
    <property type="entry name" value="P-loop containing nucleoside triphosphate hydrolases"/>
    <property type="match status" value="1"/>
</dbReference>
<dbReference type="PROSITE" id="PS50893">
    <property type="entry name" value="ABC_TRANSPORTER_2"/>
    <property type="match status" value="1"/>
</dbReference>
<feature type="transmembrane region" description="Helical" evidence="7">
    <location>
        <begin position="189"/>
        <end position="210"/>
    </location>
</feature>
<feature type="transmembrane region" description="Helical" evidence="7">
    <location>
        <begin position="403"/>
        <end position="424"/>
    </location>
</feature>
<keyword evidence="2 7" id="KW-0812">Transmembrane</keyword>
<dbReference type="SMART" id="SM00382">
    <property type="entry name" value="AAA"/>
    <property type="match status" value="1"/>
</dbReference>
<evidence type="ECO:0000256" key="3">
    <source>
        <dbReference type="ARBA" id="ARBA00022741"/>
    </source>
</evidence>
<evidence type="ECO:0000313" key="10">
    <source>
        <dbReference type="EMBL" id="MFH0266623.1"/>
    </source>
</evidence>
<keyword evidence="5 7" id="KW-1133">Transmembrane helix</keyword>
<dbReference type="InterPro" id="IPR027417">
    <property type="entry name" value="P-loop_NTPase"/>
</dbReference>
<feature type="domain" description="ABC transporter" evidence="8">
    <location>
        <begin position="468"/>
        <end position="696"/>
    </location>
</feature>
<evidence type="ECO:0000256" key="2">
    <source>
        <dbReference type="ARBA" id="ARBA00022692"/>
    </source>
</evidence>